<keyword evidence="1" id="KW-0472">Membrane</keyword>
<keyword evidence="1" id="KW-0812">Transmembrane</keyword>
<name>A0ABV6RWL4_9GAMM</name>
<dbReference type="EMBL" id="JBHLTG010000007">
    <property type="protein sequence ID" value="MFC0681379.1"/>
    <property type="molecule type" value="Genomic_DNA"/>
</dbReference>
<feature type="transmembrane region" description="Helical" evidence="1">
    <location>
        <begin position="24"/>
        <end position="49"/>
    </location>
</feature>
<keyword evidence="1" id="KW-1133">Transmembrane helix</keyword>
<accession>A0ABV6RWL4</accession>
<comment type="caution">
    <text evidence="3">The sequence shown here is derived from an EMBL/GenBank/DDBJ whole genome shotgun (WGS) entry which is preliminary data.</text>
</comment>
<dbReference type="RefSeq" id="WP_386673942.1">
    <property type="nucleotide sequence ID" value="NZ_JBHLTG010000007.1"/>
</dbReference>
<feature type="domain" description="DUF4350" evidence="2">
    <location>
        <begin position="56"/>
        <end position="230"/>
    </location>
</feature>
<evidence type="ECO:0000259" key="2">
    <source>
        <dbReference type="Pfam" id="PF14258"/>
    </source>
</evidence>
<sequence>MSGPPPAAGSHVLTPTVRTTARRWLFWIAAALFTLLLALVSMAIAGAGVPGAYLSPENAAPAGGRAVAEVLRSQGVDVRFTENLSETLDAAEDSESATVLLYDEGLLDREMRERLAGTGADLIVVNPGQAELDDLAPGVELGDTPDGVLRADCRVPAVQRAGEVTRATEGYTLTDTADRATTCLEGESGSFSLVQLQDGDRTVTVLGAGDALTNEFVVEQGNAALALGLLGRTDVLVWYLPGLDDVAAPPSLGELSPRWVTPSVVLLALTVLAAAFWRGRRLGPLVVENLPVVVRASETMEGRARLYQRSSARRRALDALRVGTVSRLASALRLGRSASVDDVAWATAERTGRDPQQVRHLLLDADPATDGELVRLSDDLLVLERDLRAALATDTRPSG</sequence>
<organism evidence="3 4">
    <name type="scientific">Lysobacter korlensis</name>
    <dbReference type="NCBI Taxonomy" id="553636"/>
    <lineage>
        <taxon>Bacteria</taxon>
        <taxon>Pseudomonadati</taxon>
        <taxon>Pseudomonadota</taxon>
        <taxon>Gammaproteobacteria</taxon>
        <taxon>Lysobacterales</taxon>
        <taxon>Lysobacteraceae</taxon>
        <taxon>Lysobacter</taxon>
    </lineage>
</organism>
<reference evidence="3 4" key="1">
    <citation type="submission" date="2024-09" db="EMBL/GenBank/DDBJ databases">
        <authorList>
            <person name="Sun Q."/>
            <person name="Mori K."/>
        </authorList>
    </citation>
    <scope>NUCLEOTIDE SEQUENCE [LARGE SCALE GENOMIC DNA]</scope>
    <source>
        <strain evidence="3 4">KCTC 23076</strain>
    </source>
</reference>
<dbReference type="Pfam" id="PF14258">
    <property type="entry name" value="DUF4350"/>
    <property type="match status" value="1"/>
</dbReference>
<protein>
    <submittedName>
        <fullName evidence="3">DUF4350 domain-containing protein</fullName>
    </submittedName>
</protein>
<evidence type="ECO:0000256" key="1">
    <source>
        <dbReference type="SAM" id="Phobius"/>
    </source>
</evidence>
<evidence type="ECO:0000313" key="3">
    <source>
        <dbReference type="EMBL" id="MFC0681379.1"/>
    </source>
</evidence>
<dbReference type="Proteomes" id="UP001589896">
    <property type="component" value="Unassembled WGS sequence"/>
</dbReference>
<evidence type="ECO:0000313" key="4">
    <source>
        <dbReference type="Proteomes" id="UP001589896"/>
    </source>
</evidence>
<proteinExistence type="predicted"/>
<keyword evidence="4" id="KW-1185">Reference proteome</keyword>
<dbReference type="InterPro" id="IPR025646">
    <property type="entry name" value="DUF4350"/>
</dbReference>
<gene>
    <name evidence="3" type="ORF">ACFFGH_26415</name>
</gene>